<protein>
    <submittedName>
        <fullName evidence="2">Uncharacterized protein</fullName>
    </submittedName>
</protein>
<organism evidence="2">
    <name type="scientific">Ensete ventricosum</name>
    <name type="common">Abyssinian banana</name>
    <name type="synonym">Musa ensete</name>
    <dbReference type="NCBI Taxonomy" id="4639"/>
    <lineage>
        <taxon>Eukaryota</taxon>
        <taxon>Viridiplantae</taxon>
        <taxon>Streptophyta</taxon>
        <taxon>Embryophyta</taxon>
        <taxon>Tracheophyta</taxon>
        <taxon>Spermatophyta</taxon>
        <taxon>Magnoliopsida</taxon>
        <taxon>Liliopsida</taxon>
        <taxon>Zingiberales</taxon>
        <taxon>Musaceae</taxon>
        <taxon>Ensete</taxon>
    </lineage>
</organism>
<feature type="region of interest" description="Disordered" evidence="1">
    <location>
        <begin position="1"/>
        <end position="21"/>
    </location>
</feature>
<evidence type="ECO:0000313" key="2">
    <source>
        <dbReference type="EMBL" id="RZR75063.1"/>
    </source>
</evidence>
<proteinExistence type="predicted"/>
<feature type="region of interest" description="Disordered" evidence="1">
    <location>
        <begin position="53"/>
        <end position="76"/>
    </location>
</feature>
<feature type="compositionally biased region" description="Basic and acidic residues" evidence="1">
    <location>
        <begin position="1"/>
        <end position="10"/>
    </location>
</feature>
<dbReference type="EMBL" id="KV876525">
    <property type="protein sequence ID" value="RZR75063.1"/>
    <property type="molecule type" value="Genomic_DNA"/>
</dbReference>
<accession>A0A445MLG8</accession>
<gene>
    <name evidence="2" type="ORF">BHM03_00048831</name>
</gene>
<dbReference type="AlphaFoldDB" id="A0A445MLG8"/>
<sequence length="76" mass="8358">MGGDEDKNTQEDEDRLGDHYVPSIELVNAHPPEVGPKALELIVNEGEATFILHPTRQQQPGAATDGRFHDDASSRH</sequence>
<dbReference type="Proteomes" id="UP000290560">
    <property type="component" value="Unassembled WGS sequence"/>
</dbReference>
<reference evidence="2" key="1">
    <citation type="journal article" date="2018" name="Data Brief">
        <title>Genome sequence data from 17 accessions of Ensete ventricosum, a staple food crop for millions in Ethiopia.</title>
        <authorList>
            <person name="Yemataw Z."/>
            <person name="Muzemil S."/>
            <person name="Ambachew D."/>
            <person name="Tripathi L."/>
            <person name="Tesfaye K."/>
            <person name="Chala A."/>
            <person name="Farbos A."/>
            <person name="O'Neill P."/>
            <person name="Moore K."/>
            <person name="Grant M."/>
            <person name="Studholme D.J."/>
        </authorList>
    </citation>
    <scope>NUCLEOTIDE SEQUENCE [LARGE SCALE GENOMIC DNA]</scope>
    <source>
        <tissue evidence="2">Leaf</tissue>
    </source>
</reference>
<evidence type="ECO:0000256" key="1">
    <source>
        <dbReference type="SAM" id="MobiDB-lite"/>
    </source>
</evidence>
<feature type="compositionally biased region" description="Basic and acidic residues" evidence="1">
    <location>
        <begin position="66"/>
        <end position="76"/>
    </location>
</feature>
<name>A0A445MLG8_ENSVE</name>